<gene>
    <name evidence="1" type="ORF">J2S13_000806</name>
</gene>
<evidence type="ECO:0000313" key="2">
    <source>
        <dbReference type="Proteomes" id="UP001237207"/>
    </source>
</evidence>
<reference evidence="1" key="1">
    <citation type="submission" date="2023-07" db="EMBL/GenBank/DDBJ databases">
        <title>Genomic Encyclopedia of Type Strains, Phase IV (KMG-IV): sequencing the most valuable type-strain genomes for metagenomic binning, comparative biology and taxonomic classification.</title>
        <authorList>
            <person name="Goeker M."/>
        </authorList>
    </citation>
    <scope>NUCLEOTIDE SEQUENCE</scope>
    <source>
        <strain evidence="1">DSM 23947</strain>
    </source>
</reference>
<accession>A0AAJ1WI94</accession>
<dbReference type="RefSeq" id="WP_307256398.1">
    <property type="nucleotide sequence ID" value="NZ_JAUSUC010000006.1"/>
</dbReference>
<sequence length="83" mass="9980">MLEAYRQVWNNRKLPATESLDEDVLRMAIERELLDENSHPRVRRTKEEKFFFAIQRLCQSDLSEHEKISLIELHVQIMEKLKG</sequence>
<dbReference type="AlphaFoldDB" id="A0AAJ1WI94"/>
<evidence type="ECO:0000313" key="1">
    <source>
        <dbReference type="EMBL" id="MDQ0214410.1"/>
    </source>
</evidence>
<proteinExistence type="predicted"/>
<organism evidence="1 2">
    <name type="scientific">Oikeobacillus pervagus</name>
    <dbReference type="NCBI Taxonomy" id="1325931"/>
    <lineage>
        <taxon>Bacteria</taxon>
        <taxon>Bacillati</taxon>
        <taxon>Bacillota</taxon>
        <taxon>Bacilli</taxon>
        <taxon>Bacillales</taxon>
        <taxon>Bacillaceae</taxon>
        <taxon>Oikeobacillus</taxon>
    </lineage>
</organism>
<name>A0AAJ1WI94_9BACI</name>
<comment type="caution">
    <text evidence="1">The sequence shown here is derived from an EMBL/GenBank/DDBJ whole genome shotgun (WGS) entry which is preliminary data.</text>
</comment>
<dbReference type="Proteomes" id="UP001237207">
    <property type="component" value="Unassembled WGS sequence"/>
</dbReference>
<keyword evidence="2" id="KW-1185">Reference proteome</keyword>
<dbReference type="EMBL" id="JAUSUC010000006">
    <property type="protein sequence ID" value="MDQ0214410.1"/>
    <property type="molecule type" value="Genomic_DNA"/>
</dbReference>
<protein>
    <submittedName>
        <fullName evidence="1">Uncharacterized protein</fullName>
    </submittedName>
</protein>